<dbReference type="EMBL" id="JBEAFC010000006">
    <property type="protein sequence ID" value="KAL1553243.1"/>
    <property type="molecule type" value="Genomic_DNA"/>
</dbReference>
<reference evidence="1 2" key="1">
    <citation type="submission" date="2024-06" db="EMBL/GenBank/DDBJ databases">
        <title>A chromosome level genome sequence of Diviner's sage (Salvia divinorum).</title>
        <authorList>
            <person name="Ford S.A."/>
            <person name="Ro D.-K."/>
            <person name="Ness R.W."/>
            <person name="Phillips M.A."/>
        </authorList>
    </citation>
    <scope>NUCLEOTIDE SEQUENCE [LARGE SCALE GENOMIC DNA]</scope>
    <source>
        <strain evidence="1">SAF-2024a</strain>
        <tissue evidence="1">Leaf</tissue>
    </source>
</reference>
<accession>A0ABD1H9Y0</accession>
<gene>
    <name evidence="1" type="ORF">AAHA92_13943</name>
</gene>
<proteinExistence type="predicted"/>
<name>A0ABD1H9Y0_SALDI</name>
<comment type="caution">
    <text evidence="1">The sequence shown here is derived from an EMBL/GenBank/DDBJ whole genome shotgun (WGS) entry which is preliminary data.</text>
</comment>
<organism evidence="1 2">
    <name type="scientific">Salvia divinorum</name>
    <name type="common">Maria pastora</name>
    <name type="synonym">Diviner's sage</name>
    <dbReference type="NCBI Taxonomy" id="28513"/>
    <lineage>
        <taxon>Eukaryota</taxon>
        <taxon>Viridiplantae</taxon>
        <taxon>Streptophyta</taxon>
        <taxon>Embryophyta</taxon>
        <taxon>Tracheophyta</taxon>
        <taxon>Spermatophyta</taxon>
        <taxon>Magnoliopsida</taxon>
        <taxon>eudicotyledons</taxon>
        <taxon>Gunneridae</taxon>
        <taxon>Pentapetalae</taxon>
        <taxon>asterids</taxon>
        <taxon>lamiids</taxon>
        <taxon>Lamiales</taxon>
        <taxon>Lamiaceae</taxon>
        <taxon>Nepetoideae</taxon>
        <taxon>Mentheae</taxon>
        <taxon>Salviinae</taxon>
        <taxon>Salvia</taxon>
        <taxon>Salvia subgen. Calosphace</taxon>
    </lineage>
</organism>
<sequence>MMRAKLFGMLVILSEEEKRKSRARSYILSPPQKSAYHQVHISASSCGVGLSKFVHSGISTVVVLRGHRPSLASVVPSSTFLGIGYVLCLSFDVLGRIDERMWQCLICFEVSHRIDVFPFSVLGQCVPLSPPVSRHQIEPPPPPFNTPAVNNVSLRFSPFHPQIPRTQSVQDIFTSN</sequence>
<evidence type="ECO:0000313" key="2">
    <source>
        <dbReference type="Proteomes" id="UP001567538"/>
    </source>
</evidence>
<evidence type="ECO:0000313" key="1">
    <source>
        <dbReference type="EMBL" id="KAL1553243.1"/>
    </source>
</evidence>
<dbReference type="AlphaFoldDB" id="A0ABD1H9Y0"/>
<keyword evidence="2" id="KW-1185">Reference proteome</keyword>
<protein>
    <submittedName>
        <fullName evidence="1">Uncharacterized protein</fullName>
    </submittedName>
</protein>
<dbReference type="Proteomes" id="UP001567538">
    <property type="component" value="Unassembled WGS sequence"/>
</dbReference>